<feature type="compositionally biased region" description="Polar residues" evidence="1">
    <location>
        <begin position="1"/>
        <end position="12"/>
    </location>
</feature>
<dbReference type="AlphaFoldDB" id="A0AA35PDF0"/>
<dbReference type="Proteomes" id="UP001178461">
    <property type="component" value="Chromosome 8"/>
</dbReference>
<name>A0AA35PDF0_9SAUR</name>
<organism evidence="2 3">
    <name type="scientific">Podarcis lilfordi</name>
    <name type="common">Lilford's wall lizard</name>
    <dbReference type="NCBI Taxonomy" id="74358"/>
    <lineage>
        <taxon>Eukaryota</taxon>
        <taxon>Metazoa</taxon>
        <taxon>Chordata</taxon>
        <taxon>Craniata</taxon>
        <taxon>Vertebrata</taxon>
        <taxon>Euteleostomi</taxon>
        <taxon>Lepidosauria</taxon>
        <taxon>Squamata</taxon>
        <taxon>Bifurcata</taxon>
        <taxon>Unidentata</taxon>
        <taxon>Episquamata</taxon>
        <taxon>Laterata</taxon>
        <taxon>Lacertibaenia</taxon>
        <taxon>Lacertidae</taxon>
        <taxon>Podarcis</taxon>
    </lineage>
</organism>
<keyword evidence="3" id="KW-1185">Reference proteome</keyword>
<accession>A0AA35PDF0</accession>
<reference evidence="2" key="1">
    <citation type="submission" date="2022-12" db="EMBL/GenBank/DDBJ databases">
        <authorList>
            <person name="Alioto T."/>
            <person name="Alioto T."/>
            <person name="Gomez Garrido J."/>
        </authorList>
    </citation>
    <scope>NUCLEOTIDE SEQUENCE</scope>
</reference>
<dbReference type="EMBL" id="OX395133">
    <property type="protein sequence ID" value="CAI5781283.1"/>
    <property type="molecule type" value="Genomic_DNA"/>
</dbReference>
<evidence type="ECO:0000256" key="1">
    <source>
        <dbReference type="SAM" id="MobiDB-lite"/>
    </source>
</evidence>
<evidence type="ECO:0000313" key="2">
    <source>
        <dbReference type="EMBL" id="CAI5781283.1"/>
    </source>
</evidence>
<evidence type="ECO:0000313" key="3">
    <source>
        <dbReference type="Proteomes" id="UP001178461"/>
    </source>
</evidence>
<gene>
    <name evidence="2" type="ORF">PODLI_1B039091</name>
</gene>
<protein>
    <submittedName>
        <fullName evidence="2">Uncharacterized protein</fullName>
    </submittedName>
</protein>
<proteinExistence type="predicted"/>
<sequence>MATKVNEQSLDASCSDPAKERDPGSTNMAEHQDLDRGEAKAAGECSGGGAEHSEMTQQPTDQRQAPRLQTERIKDLVIYQAERGKPKWARGTQKSQCSCRA</sequence>
<feature type="compositionally biased region" description="Basic and acidic residues" evidence="1">
    <location>
        <begin position="30"/>
        <end position="41"/>
    </location>
</feature>
<feature type="region of interest" description="Disordered" evidence="1">
    <location>
        <begin position="1"/>
        <end position="71"/>
    </location>
</feature>